<proteinExistence type="predicted"/>
<name>A0A0B1SH05_OESDE</name>
<organism evidence="2 3">
    <name type="scientific">Oesophagostomum dentatum</name>
    <name type="common">Nodular worm</name>
    <dbReference type="NCBI Taxonomy" id="61180"/>
    <lineage>
        <taxon>Eukaryota</taxon>
        <taxon>Metazoa</taxon>
        <taxon>Ecdysozoa</taxon>
        <taxon>Nematoda</taxon>
        <taxon>Chromadorea</taxon>
        <taxon>Rhabditida</taxon>
        <taxon>Rhabditina</taxon>
        <taxon>Rhabditomorpha</taxon>
        <taxon>Strongyloidea</taxon>
        <taxon>Strongylidae</taxon>
        <taxon>Oesophagostomum</taxon>
    </lineage>
</organism>
<evidence type="ECO:0000313" key="3">
    <source>
        <dbReference type="Proteomes" id="UP000053660"/>
    </source>
</evidence>
<reference evidence="2 3" key="1">
    <citation type="submission" date="2014-03" db="EMBL/GenBank/DDBJ databases">
        <title>Draft genome of the hookworm Oesophagostomum dentatum.</title>
        <authorList>
            <person name="Mitreva M."/>
        </authorList>
    </citation>
    <scope>NUCLEOTIDE SEQUENCE [LARGE SCALE GENOMIC DNA]</scope>
    <source>
        <strain evidence="2 3">OD-Hann</strain>
    </source>
</reference>
<gene>
    <name evidence="2" type="ORF">OESDEN_16101</name>
</gene>
<feature type="signal peptide" evidence="1">
    <location>
        <begin position="1"/>
        <end position="19"/>
    </location>
</feature>
<dbReference type="OrthoDB" id="10469483at2759"/>
<dbReference type="Proteomes" id="UP000053660">
    <property type="component" value="Unassembled WGS sequence"/>
</dbReference>
<dbReference type="EMBL" id="KN569708">
    <property type="protein sequence ID" value="KHJ84189.1"/>
    <property type="molecule type" value="Genomic_DNA"/>
</dbReference>
<evidence type="ECO:0008006" key="4">
    <source>
        <dbReference type="Google" id="ProtNLM"/>
    </source>
</evidence>
<keyword evidence="3" id="KW-1185">Reference proteome</keyword>
<dbReference type="AlphaFoldDB" id="A0A0B1SH05"/>
<protein>
    <recommendedName>
        <fullName evidence="4">Saposin B-type domain-containing protein</fullName>
    </recommendedName>
</protein>
<evidence type="ECO:0000256" key="1">
    <source>
        <dbReference type="SAM" id="SignalP"/>
    </source>
</evidence>
<sequence>MKKIVFLATLFSISSTLVANEEEEENDCKWICEGLLSDYNDLVNSDAKDNLTAITEELADACSKDIDFAKFVKDPIDTACPEFCEKFIPVILKDEKLKSNLLQEPTAYAETMDEFCGRYDYSARK</sequence>
<feature type="chain" id="PRO_5002064578" description="Saposin B-type domain-containing protein" evidence="1">
    <location>
        <begin position="20"/>
        <end position="125"/>
    </location>
</feature>
<evidence type="ECO:0000313" key="2">
    <source>
        <dbReference type="EMBL" id="KHJ84189.1"/>
    </source>
</evidence>
<keyword evidence="1" id="KW-0732">Signal</keyword>
<accession>A0A0B1SH05</accession>